<reference evidence="8 10" key="2">
    <citation type="submission" date="2016-08" db="EMBL/GenBank/DDBJ databases">
        <authorList>
            <person name="Varghese N."/>
            <person name="Submissions Spin"/>
        </authorList>
    </citation>
    <scope>NUCLEOTIDE SEQUENCE [LARGE SCALE GENOMIC DNA]</scope>
    <source>
        <strain evidence="8 10">HL-109</strain>
    </source>
</reference>
<comment type="similarity">
    <text evidence="1">Belongs to the carbohydrate kinase PfkB family.</text>
</comment>
<evidence type="ECO:0000259" key="6">
    <source>
        <dbReference type="Pfam" id="PF00294"/>
    </source>
</evidence>
<dbReference type="PATRIC" id="fig|1653334.4.peg.478"/>
<accession>A0A0P7Y640</accession>
<dbReference type="PANTHER" id="PTHR43085">
    <property type="entry name" value="HEXOKINASE FAMILY MEMBER"/>
    <property type="match status" value="1"/>
</dbReference>
<reference evidence="7 9" key="1">
    <citation type="submission" date="2015-09" db="EMBL/GenBank/DDBJ databases">
        <title>Identification and resolution of microdiversity through metagenomic sequencing of parallel consortia.</title>
        <authorList>
            <person name="Nelson W.C."/>
            <person name="Romine M.F."/>
            <person name="Lindemann S.R."/>
        </authorList>
    </citation>
    <scope>NUCLEOTIDE SEQUENCE [LARGE SCALE GENOMIC DNA]</scope>
    <source>
        <strain evidence="7">HL-109</strain>
    </source>
</reference>
<dbReference type="InterPro" id="IPR029056">
    <property type="entry name" value="Ribokinase-like"/>
</dbReference>
<evidence type="ECO:0000313" key="9">
    <source>
        <dbReference type="Proteomes" id="UP000050497"/>
    </source>
</evidence>
<dbReference type="InterPro" id="IPR050306">
    <property type="entry name" value="PfkB_Carbo_kinase"/>
</dbReference>
<dbReference type="InterPro" id="IPR011611">
    <property type="entry name" value="PfkB_dom"/>
</dbReference>
<dbReference type="RefSeq" id="WP_074443953.1">
    <property type="nucleotide sequence ID" value="NZ_FMBM01000001.1"/>
</dbReference>
<sequence>MILVCGEALVDLLVDPQGADLAARPVPGGSAFNCAVGLARLGAENGFTVGYLGGLSADVFGRWLRARLHTEGAVPASATESAHPTRIVAVSRDATGEPAYGFYGERVADLDLPADALMLRDDSPVRALVLGSFPIALEPSGDALRSLVAREAGRRLISLDPNLRPALTPPDAVWRGAFEACLAKADIVKASAADLATGYGEAHGFTARALADHAAGPALVIVTDGGNGARLHHRDFMLTVRPPQVRVVDAVGAGDSFHAAFLAALARYGPFDRAGLGACAPDAMRFPLAYAASAAALNCTRAGADPPDHASIMQHIGDAVVS</sequence>
<evidence type="ECO:0000256" key="2">
    <source>
        <dbReference type="ARBA" id="ARBA00022679"/>
    </source>
</evidence>
<dbReference type="SUPFAM" id="SSF53613">
    <property type="entry name" value="Ribokinase-like"/>
    <property type="match status" value="1"/>
</dbReference>
<evidence type="ECO:0000256" key="4">
    <source>
        <dbReference type="ARBA" id="ARBA00022777"/>
    </source>
</evidence>
<keyword evidence="4 7" id="KW-0418">Kinase</keyword>
<dbReference type="OrthoDB" id="9795789at2"/>
<feature type="domain" description="Carbohydrate kinase PfkB" evidence="6">
    <location>
        <begin position="24"/>
        <end position="303"/>
    </location>
</feature>
<dbReference type="PANTHER" id="PTHR43085:SF1">
    <property type="entry name" value="PSEUDOURIDINE KINASE-RELATED"/>
    <property type="match status" value="1"/>
</dbReference>
<dbReference type="Gene3D" id="3.40.1190.20">
    <property type="match status" value="1"/>
</dbReference>
<name>A0A0P7Y640_9HYPH</name>
<dbReference type="GO" id="GO:0008865">
    <property type="term" value="F:fructokinase activity"/>
    <property type="evidence" value="ECO:0007669"/>
    <property type="project" value="UniProtKB-EC"/>
</dbReference>
<dbReference type="Proteomes" id="UP000050497">
    <property type="component" value="Unassembled WGS sequence"/>
</dbReference>
<evidence type="ECO:0000256" key="5">
    <source>
        <dbReference type="ARBA" id="ARBA00022840"/>
    </source>
</evidence>
<proteinExistence type="inferred from homology"/>
<dbReference type="EMBL" id="LJSX01000023">
    <property type="protein sequence ID" value="KPQ09680.1"/>
    <property type="molecule type" value="Genomic_DNA"/>
</dbReference>
<keyword evidence="10" id="KW-1185">Reference proteome</keyword>
<dbReference type="AlphaFoldDB" id="A0A0P7Y640"/>
<evidence type="ECO:0000313" key="8">
    <source>
        <dbReference type="EMBL" id="SCC79803.1"/>
    </source>
</evidence>
<evidence type="ECO:0000256" key="3">
    <source>
        <dbReference type="ARBA" id="ARBA00022741"/>
    </source>
</evidence>
<dbReference type="EC" id="2.7.1.4" evidence="7"/>
<protein>
    <submittedName>
        <fullName evidence="7">Fructokinase</fullName>
        <ecNumber evidence="7">2.7.1.4</ecNumber>
    </submittedName>
</protein>
<keyword evidence="5" id="KW-0067">ATP-binding</keyword>
<dbReference type="Pfam" id="PF00294">
    <property type="entry name" value="PfkB"/>
    <property type="match status" value="1"/>
</dbReference>
<keyword evidence="2 7" id="KW-0808">Transferase</keyword>
<keyword evidence="3" id="KW-0547">Nucleotide-binding</keyword>
<evidence type="ECO:0000313" key="7">
    <source>
        <dbReference type="EMBL" id="KPQ09680.1"/>
    </source>
</evidence>
<dbReference type="EMBL" id="FMBM01000001">
    <property type="protein sequence ID" value="SCC79803.1"/>
    <property type="molecule type" value="Genomic_DNA"/>
</dbReference>
<organism evidence="7 9">
    <name type="scientific">Saliniramus fredricksonii</name>
    <dbReference type="NCBI Taxonomy" id="1653334"/>
    <lineage>
        <taxon>Bacteria</taxon>
        <taxon>Pseudomonadati</taxon>
        <taxon>Pseudomonadota</taxon>
        <taxon>Alphaproteobacteria</taxon>
        <taxon>Hyphomicrobiales</taxon>
        <taxon>Salinarimonadaceae</taxon>
        <taxon>Saliniramus</taxon>
    </lineage>
</organism>
<comment type="caution">
    <text evidence="7">The sequence shown here is derived from an EMBL/GenBank/DDBJ whole genome shotgun (WGS) entry which is preliminary data.</text>
</comment>
<evidence type="ECO:0000256" key="1">
    <source>
        <dbReference type="ARBA" id="ARBA00010688"/>
    </source>
</evidence>
<dbReference type="STRING" id="1653334.GA0071312_1174"/>
<dbReference type="Proteomes" id="UP000182800">
    <property type="component" value="Unassembled WGS sequence"/>
</dbReference>
<evidence type="ECO:0000313" key="10">
    <source>
        <dbReference type="Proteomes" id="UP000182800"/>
    </source>
</evidence>
<gene>
    <name evidence="7" type="primary">scrK-2</name>
    <name evidence="8" type="ORF">GA0071312_1174</name>
    <name evidence="7" type="ORF">HLUCCO17_13640</name>
</gene>
<dbReference type="GO" id="GO:0005524">
    <property type="term" value="F:ATP binding"/>
    <property type="evidence" value="ECO:0007669"/>
    <property type="project" value="UniProtKB-KW"/>
</dbReference>